<keyword evidence="3" id="KW-1185">Reference proteome</keyword>
<dbReference type="RefSeq" id="WP_110316952.1">
    <property type="nucleotide sequence ID" value="NZ_QJJU01000009.1"/>
</dbReference>
<feature type="region of interest" description="Disordered" evidence="1">
    <location>
        <begin position="108"/>
        <end position="138"/>
    </location>
</feature>
<feature type="compositionally biased region" description="Gly residues" evidence="1">
    <location>
        <begin position="110"/>
        <end position="135"/>
    </location>
</feature>
<dbReference type="EMBL" id="QJJU01000009">
    <property type="protein sequence ID" value="PXX08181.1"/>
    <property type="molecule type" value="Genomic_DNA"/>
</dbReference>
<organism evidence="2 3">
    <name type="scientific">Mycolicibacterium moriokaense</name>
    <dbReference type="NCBI Taxonomy" id="39691"/>
    <lineage>
        <taxon>Bacteria</taxon>
        <taxon>Bacillati</taxon>
        <taxon>Actinomycetota</taxon>
        <taxon>Actinomycetes</taxon>
        <taxon>Mycobacteriales</taxon>
        <taxon>Mycobacteriaceae</taxon>
        <taxon>Mycolicibacterium</taxon>
    </lineage>
</organism>
<gene>
    <name evidence="2" type="ORF">C8E89_109197</name>
</gene>
<evidence type="ECO:0000313" key="2">
    <source>
        <dbReference type="EMBL" id="PXX08181.1"/>
    </source>
</evidence>
<evidence type="ECO:0000256" key="1">
    <source>
        <dbReference type="SAM" id="MobiDB-lite"/>
    </source>
</evidence>
<dbReference type="GO" id="GO:0009306">
    <property type="term" value="P:protein secretion"/>
    <property type="evidence" value="ECO:0007669"/>
    <property type="project" value="InterPro"/>
</dbReference>
<dbReference type="Pfam" id="PF10824">
    <property type="entry name" value="T7SS_ESX_EspC"/>
    <property type="match status" value="1"/>
</dbReference>
<comment type="caution">
    <text evidence="2">The sequence shown here is derived from an EMBL/GenBank/DDBJ whole genome shotgun (WGS) entry which is preliminary data.</text>
</comment>
<reference evidence="3" key="1">
    <citation type="submission" date="2018-05" db="EMBL/GenBank/DDBJ databases">
        <authorList>
            <person name="Deangelis K."/>
            <person name="Huntemann M."/>
            <person name="Clum A."/>
            <person name="Pillay M."/>
            <person name="Palaniappan K."/>
            <person name="Varghese N."/>
            <person name="Mikhailova N."/>
            <person name="Stamatis D."/>
            <person name="Reddy T."/>
            <person name="Daum C."/>
            <person name="Shapiro N."/>
            <person name="Ivanova N."/>
            <person name="Kyrpides N."/>
            <person name="Woyke T."/>
        </authorList>
    </citation>
    <scope>NUCLEOTIDE SEQUENCE [LARGE SCALE GENOMIC DNA]</scope>
    <source>
        <strain evidence="3">GAS496</strain>
    </source>
</reference>
<protein>
    <submittedName>
        <fullName evidence="2">Excreted virulence factor EspC (Type VII ESX diderm)</fullName>
    </submittedName>
</protein>
<reference evidence="2 3" key="2">
    <citation type="submission" date="2018-06" db="EMBL/GenBank/DDBJ databases">
        <title>Sequencing of bacterial isolates from soil warming experiment in Harvard Forest, Massachusetts, USA.</title>
        <authorList>
            <person name="Deangelis K.PhD."/>
        </authorList>
    </citation>
    <scope>NUCLEOTIDE SEQUENCE [LARGE SCALE GENOMIC DNA]</scope>
    <source>
        <strain evidence="2 3">GAS496</strain>
    </source>
</reference>
<dbReference type="OrthoDB" id="4640843at2"/>
<name>A0A318HT64_9MYCO</name>
<accession>A0A318HT64</accession>
<feature type="compositionally biased region" description="Basic and acidic residues" evidence="1">
    <location>
        <begin position="193"/>
        <end position="202"/>
    </location>
</feature>
<feature type="region of interest" description="Disordered" evidence="1">
    <location>
        <begin position="186"/>
        <end position="247"/>
    </location>
</feature>
<evidence type="ECO:0000313" key="3">
    <source>
        <dbReference type="Proteomes" id="UP000247781"/>
    </source>
</evidence>
<sequence length="247" mass="24583">MSEPLYVQPDGVRSYAQIHDEVVAGLTQLIGATAPEAAGVQTSHGDIASAVSAALSAVLVGRQGTLQTTSTSGSTISELLQKAAQMYEQGDQKGAAKLRAAAEELEGANAAGGPGAAGTSGSPGSGGGSGSGGEDMMGQMLGQVGQVGQQAGQLGQMAQSVAQPLQGLAQGLQQLPQQVMQGVQQAAQQASKSAEKAVDTRDAGQANPTAPQQDSDDEAAPGESANTGRAPEPAERAQPAQTRPQAD</sequence>
<dbReference type="AlphaFoldDB" id="A0A318HT64"/>
<proteinExistence type="predicted"/>
<dbReference type="InterPro" id="IPR022536">
    <property type="entry name" value="EspC"/>
</dbReference>
<dbReference type="Proteomes" id="UP000247781">
    <property type="component" value="Unassembled WGS sequence"/>
</dbReference>